<dbReference type="OrthoDB" id="2682862at2759"/>
<feature type="compositionally biased region" description="Low complexity" evidence="1">
    <location>
        <begin position="270"/>
        <end position="283"/>
    </location>
</feature>
<name>A0A0C9ZXC0_9AGAM</name>
<feature type="region of interest" description="Disordered" evidence="1">
    <location>
        <begin position="1"/>
        <end position="42"/>
    </location>
</feature>
<accession>A0A0C9ZXC0</accession>
<feature type="compositionally biased region" description="Basic and acidic residues" evidence="1">
    <location>
        <begin position="76"/>
        <end position="86"/>
    </location>
</feature>
<evidence type="ECO:0000313" key="2">
    <source>
        <dbReference type="EMBL" id="KIK30739.1"/>
    </source>
</evidence>
<gene>
    <name evidence="2" type="ORF">PISMIDRAFT_670867</name>
</gene>
<protein>
    <submittedName>
        <fullName evidence="2">Unplaced genomic scaffold scaffold_2, whole genome shotgun sequence</fullName>
    </submittedName>
</protein>
<evidence type="ECO:0000256" key="1">
    <source>
        <dbReference type="SAM" id="MobiDB-lite"/>
    </source>
</evidence>
<keyword evidence="3" id="KW-1185">Reference proteome</keyword>
<organism evidence="2 3">
    <name type="scientific">Pisolithus microcarpus 441</name>
    <dbReference type="NCBI Taxonomy" id="765257"/>
    <lineage>
        <taxon>Eukaryota</taxon>
        <taxon>Fungi</taxon>
        <taxon>Dikarya</taxon>
        <taxon>Basidiomycota</taxon>
        <taxon>Agaricomycotina</taxon>
        <taxon>Agaricomycetes</taxon>
        <taxon>Agaricomycetidae</taxon>
        <taxon>Boletales</taxon>
        <taxon>Sclerodermatineae</taxon>
        <taxon>Pisolithaceae</taxon>
        <taxon>Pisolithus</taxon>
    </lineage>
</organism>
<feature type="compositionally biased region" description="Polar residues" evidence="1">
    <location>
        <begin position="30"/>
        <end position="40"/>
    </location>
</feature>
<feature type="region of interest" description="Disordered" evidence="1">
    <location>
        <begin position="76"/>
        <end position="115"/>
    </location>
</feature>
<dbReference type="Proteomes" id="UP000054018">
    <property type="component" value="Unassembled WGS sequence"/>
</dbReference>
<dbReference type="HOGENOM" id="CLU_053564_0_0_1"/>
<feature type="compositionally biased region" description="Polar residues" evidence="1">
    <location>
        <begin position="1"/>
        <end position="14"/>
    </location>
</feature>
<reference evidence="2 3" key="1">
    <citation type="submission" date="2014-04" db="EMBL/GenBank/DDBJ databases">
        <authorList>
            <consortium name="DOE Joint Genome Institute"/>
            <person name="Kuo A."/>
            <person name="Kohler A."/>
            <person name="Costa M.D."/>
            <person name="Nagy L.G."/>
            <person name="Floudas D."/>
            <person name="Copeland A."/>
            <person name="Barry K.W."/>
            <person name="Cichocki N."/>
            <person name="Veneault-Fourrey C."/>
            <person name="LaButti K."/>
            <person name="Lindquist E.A."/>
            <person name="Lipzen A."/>
            <person name="Lundell T."/>
            <person name="Morin E."/>
            <person name="Murat C."/>
            <person name="Sun H."/>
            <person name="Tunlid A."/>
            <person name="Henrissat B."/>
            <person name="Grigoriev I.V."/>
            <person name="Hibbett D.S."/>
            <person name="Martin F."/>
            <person name="Nordberg H.P."/>
            <person name="Cantor M.N."/>
            <person name="Hua S.X."/>
        </authorList>
    </citation>
    <scope>NUCLEOTIDE SEQUENCE [LARGE SCALE GENOMIC DNA]</scope>
    <source>
        <strain evidence="2 3">441</strain>
    </source>
</reference>
<dbReference type="EMBL" id="KN833686">
    <property type="protein sequence ID" value="KIK30739.1"/>
    <property type="molecule type" value="Genomic_DNA"/>
</dbReference>
<evidence type="ECO:0000313" key="3">
    <source>
        <dbReference type="Proteomes" id="UP000054018"/>
    </source>
</evidence>
<reference evidence="3" key="2">
    <citation type="submission" date="2015-01" db="EMBL/GenBank/DDBJ databases">
        <title>Evolutionary Origins and Diversification of the Mycorrhizal Mutualists.</title>
        <authorList>
            <consortium name="DOE Joint Genome Institute"/>
            <consortium name="Mycorrhizal Genomics Consortium"/>
            <person name="Kohler A."/>
            <person name="Kuo A."/>
            <person name="Nagy L.G."/>
            <person name="Floudas D."/>
            <person name="Copeland A."/>
            <person name="Barry K.W."/>
            <person name="Cichocki N."/>
            <person name="Veneault-Fourrey C."/>
            <person name="LaButti K."/>
            <person name="Lindquist E.A."/>
            <person name="Lipzen A."/>
            <person name="Lundell T."/>
            <person name="Morin E."/>
            <person name="Murat C."/>
            <person name="Riley R."/>
            <person name="Ohm R."/>
            <person name="Sun H."/>
            <person name="Tunlid A."/>
            <person name="Henrissat B."/>
            <person name="Grigoriev I.V."/>
            <person name="Hibbett D.S."/>
            <person name="Martin F."/>
        </authorList>
    </citation>
    <scope>NUCLEOTIDE SEQUENCE [LARGE SCALE GENOMIC DNA]</scope>
    <source>
        <strain evidence="3">441</strain>
    </source>
</reference>
<sequence>MAPNHTATLSLPSTRKSDVASPDVVGQHGRGSSSMLPTSHQKTRVGLQLQVNTRHLAAHHLKAYPQCSVDIPSSQHAHEYPAHDSHVSPSHVLSGKSLPRMHSSSSSSPQQIKPSVVLGKRKAEVLDLEQLRATKSHTILHDSNHGHLPDVPGTLEVGGDETNLNPEGDNLSVFTNMPPMPSLPGNGADAGSPVVVPIPGFDHKSPMEGQNSDQGTLSLVSPNKSLEPTKSHGAMDTTPIANMIPGKRPKGQELSSPCKGKQTVENHQRSCSTDTTSSNSSTSLEKTQTPFAEGSEGSGDEEKQEGSRKLNRFIQQVQEWADMLEDIRAARGGTLAFEIFGDEPTDCPKLLHILQEIDAKKNWITMQEAQSTRLAKNLNLVLKTCDAVDEAQIVHIGRRVLDNFAQRFLNRRYPDESAGSDEN</sequence>
<dbReference type="AlphaFoldDB" id="A0A0C9ZXC0"/>
<feature type="region of interest" description="Disordered" evidence="1">
    <location>
        <begin position="199"/>
        <end position="308"/>
    </location>
</feature>
<proteinExistence type="predicted"/>
<feature type="compositionally biased region" description="Polar residues" evidence="1">
    <location>
        <begin position="208"/>
        <end position="228"/>
    </location>
</feature>